<organism evidence="1 2">
    <name type="scientific">Botrytis fragariae</name>
    <dbReference type="NCBI Taxonomy" id="1964551"/>
    <lineage>
        <taxon>Eukaryota</taxon>
        <taxon>Fungi</taxon>
        <taxon>Dikarya</taxon>
        <taxon>Ascomycota</taxon>
        <taxon>Pezizomycotina</taxon>
        <taxon>Leotiomycetes</taxon>
        <taxon>Helotiales</taxon>
        <taxon>Sclerotiniaceae</taxon>
        <taxon>Botrytis</taxon>
    </lineage>
</organism>
<evidence type="ECO:0000313" key="1">
    <source>
        <dbReference type="EMBL" id="KAF5875039.1"/>
    </source>
</evidence>
<dbReference type="EMBL" id="JABFCT010000006">
    <property type="protein sequence ID" value="KAF5875039.1"/>
    <property type="molecule type" value="Genomic_DNA"/>
</dbReference>
<protein>
    <submittedName>
        <fullName evidence="1">Uncharacterized protein</fullName>
    </submittedName>
</protein>
<sequence length="122" mass="13958">MHLTYHIRKPRDVIGNKSKESTDTLHMVGVERHGDKAFKATRAITGQYRTSLCCRQQLEPKLRGGHEADGTVQFQELHFSIKSRYFAMEFLFSLLISSSPQSLLRDSLSGEHNLFSRFLSNS</sequence>
<dbReference type="GeneID" id="59257590"/>
<keyword evidence="2" id="KW-1185">Reference proteome</keyword>
<gene>
    <name evidence="1" type="ORF">Bfra_003492</name>
</gene>
<accession>A0A8H6EK09</accession>
<name>A0A8H6EK09_9HELO</name>
<dbReference type="RefSeq" id="XP_037193985.1">
    <property type="nucleotide sequence ID" value="XM_037333898.1"/>
</dbReference>
<dbReference type="AlphaFoldDB" id="A0A8H6EK09"/>
<reference evidence="1 2" key="1">
    <citation type="journal article" date="2020" name="Phytopathology">
        <title>A high-quality genome resource of Botrytis fragariae, a new and rapidly spreading fungal pathogen causing strawberry gray mold in the U.S.A.</title>
        <authorList>
            <person name="Wu Y."/>
            <person name="Saski C.A."/>
            <person name="Schnabel G."/>
            <person name="Xiao S."/>
            <person name="Hu M."/>
        </authorList>
    </citation>
    <scope>NUCLEOTIDE SEQUENCE [LARGE SCALE GENOMIC DNA]</scope>
    <source>
        <strain evidence="1 2">BVB16</strain>
    </source>
</reference>
<dbReference type="Proteomes" id="UP000531561">
    <property type="component" value="Unassembled WGS sequence"/>
</dbReference>
<comment type="caution">
    <text evidence="1">The sequence shown here is derived from an EMBL/GenBank/DDBJ whole genome shotgun (WGS) entry which is preliminary data.</text>
</comment>
<proteinExistence type="predicted"/>
<evidence type="ECO:0000313" key="2">
    <source>
        <dbReference type="Proteomes" id="UP000531561"/>
    </source>
</evidence>